<evidence type="ECO:0000313" key="2">
    <source>
        <dbReference type="Proteomes" id="UP000569005"/>
    </source>
</evidence>
<name>A0ACC5P063_9BACT</name>
<accession>A0ACC5P063</accession>
<dbReference type="Proteomes" id="UP000569005">
    <property type="component" value="Unassembled WGS sequence"/>
</dbReference>
<keyword evidence="2" id="KW-1185">Reference proteome</keyword>
<proteinExistence type="predicted"/>
<evidence type="ECO:0000313" key="1">
    <source>
        <dbReference type="EMBL" id="MBB5340232.1"/>
    </source>
</evidence>
<sequence length="490" mass="51354">MNVKVLNMENLTIDAAHKALASGETTATALAALHYDRIASEDREINSFLALSRERAMAQAQKIDEMLAKGAPLPSLAGVPVGIKDVLAMKGAPATAGSLILKGYRPPYDATAVAKLEAAGAVLLGKLNCDEFAMGSSNENSAYGPVLNPKALDRVPGGSSGGSAAAVAANFAVATLGTDTGGSIRQPAAFCGVVGVLPTYGRVSRYGLIAFASSLDRVGPLTKTVRDAATILQVIAGKDVMDATSSTKPVADYVGGLAQPVDGLRVGVPTEYFGDGLDPEIRSAIDGVLAGLKLVGCVVKPVSLPHTKYAIPTYYVIATAEASSNLSRFDGVRFGLRAEEANTLSAMFRKTRDAGFGAEVKRRILLGTYALSAGYYDAYYRKAQQVRTLLTRDFLTAFADVDVLVAPVTPTPAFKLGEKTDDPVQMYLEDIYSVAASLAGICGVSVPCGQTKAGLPIGVQIMSKHFDESTMLRVAQAVETQQYAQRESAI</sequence>
<dbReference type="EMBL" id="JACHEA010000001">
    <property type="protein sequence ID" value="MBB5340232.1"/>
    <property type="molecule type" value="Genomic_DNA"/>
</dbReference>
<comment type="caution">
    <text evidence="1">The sequence shown here is derived from an EMBL/GenBank/DDBJ whole genome shotgun (WGS) entry which is preliminary data.</text>
</comment>
<dbReference type="EC" id="6.3.5.7" evidence="1"/>
<gene>
    <name evidence="1" type="ORF">HDF13_002565</name>
</gene>
<keyword evidence="1" id="KW-0436">Ligase</keyword>
<protein>
    <submittedName>
        <fullName evidence="1">Aspartyl-tRNA(Asn)/glutamyl-tRNA(Gln) amidotransferase subunit A</fullName>
        <ecNumber evidence="1">6.3.5.6</ecNumber>
        <ecNumber evidence="1">6.3.5.7</ecNumber>
    </submittedName>
</protein>
<organism evidence="1 2">
    <name type="scientific">Tunturiibacter gelidiferens</name>
    <dbReference type="NCBI Taxonomy" id="3069689"/>
    <lineage>
        <taxon>Bacteria</taxon>
        <taxon>Pseudomonadati</taxon>
        <taxon>Acidobacteriota</taxon>
        <taxon>Terriglobia</taxon>
        <taxon>Terriglobales</taxon>
        <taxon>Acidobacteriaceae</taxon>
        <taxon>Tunturiibacter</taxon>
    </lineage>
</organism>
<dbReference type="EC" id="6.3.5.6" evidence="1"/>
<reference evidence="1" key="1">
    <citation type="submission" date="2020-08" db="EMBL/GenBank/DDBJ databases">
        <title>Genomic Encyclopedia of Type Strains, Phase IV (KMG-V): Genome sequencing to study the core and pangenomes of soil and plant-associated prokaryotes.</title>
        <authorList>
            <person name="Whitman W."/>
        </authorList>
    </citation>
    <scope>NUCLEOTIDE SEQUENCE</scope>
    <source>
        <strain evidence="1">M8UP15</strain>
    </source>
</reference>